<dbReference type="InterPro" id="IPR018996">
    <property type="entry name" value="Man1/Src1-like_C"/>
</dbReference>
<proteinExistence type="inferred from homology"/>
<organism evidence="14 15">
    <name type="scientific">Cricetulus griseus</name>
    <name type="common">Chinese hamster</name>
    <name type="synonym">Cricetulus barabensis griseus</name>
    <dbReference type="NCBI Taxonomy" id="10029"/>
    <lineage>
        <taxon>Eukaryota</taxon>
        <taxon>Metazoa</taxon>
        <taxon>Chordata</taxon>
        <taxon>Craniata</taxon>
        <taxon>Vertebrata</taxon>
        <taxon>Euteleostomi</taxon>
        <taxon>Mammalia</taxon>
        <taxon>Eutheria</taxon>
        <taxon>Euarchontoglires</taxon>
        <taxon>Glires</taxon>
        <taxon>Rodentia</taxon>
        <taxon>Myomorpha</taxon>
        <taxon>Muroidea</taxon>
        <taxon>Cricetidae</taxon>
        <taxon>Cricetinae</taxon>
        <taxon>Cricetulus</taxon>
    </lineage>
</organism>
<dbReference type="InterPro" id="IPR012677">
    <property type="entry name" value="Nucleotide-bd_a/b_plait_sf"/>
</dbReference>
<dbReference type="Pfam" id="PF09402">
    <property type="entry name" value="MSC"/>
    <property type="match status" value="1"/>
</dbReference>
<evidence type="ECO:0000256" key="9">
    <source>
        <dbReference type="ARBA" id="ARBA00023242"/>
    </source>
</evidence>
<evidence type="ECO:0000313" key="14">
    <source>
        <dbReference type="EMBL" id="ERE90191.1"/>
    </source>
</evidence>
<dbReference type="NCBIfam" id="TIGR00357">
    <property type="entry name" value="peptide-methionine (R)-S-oxide reductase MsrB"/>
    <property type="match status" value="1"/>
</dbReference>
<evidence type="ECO:0000256" key="5">
    <source>
        <dbReference type="ARBA" id="ARBA00022692"/>
    </source>
</evidence>
<evidence type="ECO:0000256" key="12">
    <source>
        <dbReference type="SAM" id="Phobius"/>
    </source>
</evidence>
<evidence type="ECO:0000256" key="7">
    <source>
        <dbReference type="ARBA" id="ARBA00023002"/>
    </source>
</evidence>
<dbReference type="InterPro" id="IPR052277">
    <property type="entry name" value="INM_ESCRT-Associated"/>
</dbReference>
<dbReference type="InterPro" id="IPR034394">
    <property type="entry name" value="Man1_RRM"/>
</dbReference>
<dbReference type="EC" id="1.8.4.14" evidence="3"/>
<feature type="domain" description="MsrB" evidence="13">
    <location>
        <begin position="857"/>
        <end position="1053"/>
    </location>
</feature>
<dbReference type="InterPro" id="IPR041885">
    <property type="entry name" value="MAN1_winged_helix_dom"/>
</dbReference>
<keyword evidence="6 12" id="KW-1133">Transmembrane helix</keyword>
<reference evidence="15" key="1">
    <citation type="journal article" date="2013" name="Nat. Biotechnol.">
        <title>Chinese hamster genome sequenced from sorted chromosomes.</title>
        <authorList>
            <person name="Brinkrolf K."/>
            <person name="Rupp O."/>
            <person name="Laux H."/>
            <person name="Kollin F."/>
            <person name="Ernst W."/>
            <person name="Linke B."/>
            <person name="Kofler R."/>
            <person name="Romand S."/>
            <person name="Hesse F."/>
            <person name="Budach W.E."/>
            <person name="Galosy S."/>
            <person name="Muller D."/>
            <person name="Noll T."/>
            <person name="Wienberg J."/>
            <person name="Jostock T."/>
            <person name="Leonard M."/>
            <person name="Grillari J."/>
            <person name="Tauch A."/>
            <person name="Goesmann A."/>
            <person name="Helk B."/>
            <person name="Mott J.E."/>
            <person name="Puhler A."/>
            <person name="Borth N."/>
        </authorList>
    </citation>
    <scope>NUCLEOTIDE SEQUENCE [LARGE SCALE GENOMIC DNA]</scope>
    <source>
        <strain evidence="15">17A/GY</strain>
    </source>
</reference>
<dbReference type="Gene3D" id="3.30.70.330">
    <property type="match status" value="1"/>
</dbReference>
<dbReference type="Pfam" id="PF01641">
    <property type="entry name" value="SelR"/>
    <property type="match status" value="2"/>
</dbReference>
<evidence type="ECO:0000256" key="11">
    <source>
        <dbReference type="SAM" id="MobiDB-lite"/>
    </source>
</evidence>
<comment type="subcellular location">
    <subcellularLocation>
        <location evidence="1">Nucleus inner membrane</location>
    </subcellularLocation>
</comment>
<gene>
    <name evidence="14" type="ORF">H671_1g1820</name>
</gene>
<feature type="transmembrane region" description="Helical" evidence="12">
    <location>
        <begin position="317"/>
        <end position="338"/>
    </location>
</feature>
<keyword evidence="5 12" id="KW-0812">Transmembrane</keyword>
<evidence type="ECO:0000256" key="4">
    <source>
        <dbReference type="ARBA" id="ARBA00022553"/>
    </source>
</evidence>
<keyword evidence="7" id="KW-0560">Oxidoreductase</keyword>
<dbReference type="Proteomes" id="UP000030759">
    <property type="component" value="Unassembled WGS sequence"/>
</dbReference>
<dbReference type="Gene3D" id="2.170.150.20">
    <property type="entry name" value="Peptide methionine sulfoxide reductase"/>
    <property type="match status" value="2"/>
</dbReference>
<dbReference type="InterPro" id="IPR035979">
    <property type="entry name" value="RBD_domain_sf"/>
</dbReference>
<dbReference type="GO" id="GO:0033743">
    <property type="term" value="F:peptide-methionine (R)-S-oxide reductase activity"/>
    <property type="evidence" value="ECO:0007669"/>
    <property type="project" value="InterPro"/>
</dbReference>
<evidence type="ECO:0000256" key="2">
    <source>
        <dbReference type="ARBA" id="ARBA00007174"/>
    </source>
</evidence>
<evidence type="ECO:0000313" key="15">
    <source>
        <dbReference type="Proteomes" id="UP000030759"/>
    </source>
</evidence>
<dbReference type="PROSITE" id="PS51790">
    <property type="entry name" value="MSRB"/>
    <property type="match status" value="1"/>
</dbReference>
<dbReference type="FunFam" id="3.30.70.330:FF:000176">
    <property type="entry name" value="Inner nuclear membrane protein Man1"/>
    <property type="match status" value="1"/>
</dbReference>
<dbReference type="GO" id="GO:0006998">
    <property type="term" value="P:nuclear envelope organization"/>
    <property type="evidence" value="ECO:0007669"/>
    <property type="project" value="TreeGrafter"/>
</dbReference>
<protein>
    <recommendedName>
        <fullName evidence="3">L-methionine (R)-S-oxide reductase</fullName>
        <ecNumber evidence="3">1.8.4.14</ecNumber>
    </recommendedName>
</protein>
<dbReference type="InterPro" id="IPR011057">
    <property type="entry name" value="Mss4-like_sf"/>
</dbReference>
<dbReference type="GO" id="GO:0005637">
    <property type="term" value="C:nuclear inner membrane"/>
    <property type="evidence" value="ECO:0007669"/>
    <property type="project" value="UniProtKB-SubCell"/>
</dbReference>
<dbReference type="GO" id="GO:0030514">
    <property type="term" value="P:negative regulation of BMP signaling pathway"/>
    <property type="evidence" value="ECO:0007669"/>
    <property type="project" value="TreeGrafter"/>
</dbReference>
<dbReference type="SUPFAM" id="SSF54928">
    <property type="entry name" value="RNA-binding domain, RBD"/>
    <property type="match status" value="1"/>
</dbReference>
<dbReference type="GO" id="GO:0033745">
    <property type="term" value="F:L-methionine-(R)-S-oxide reductase activity"/>
    <property type="evidence" value="ECO:0007669"/>
    <property type="project" value="UniProtKB-EC"/>
</dbReference>
<comment type="catalytic activity">
    <reaction evidence="10">
        <text>[thioredoxin]-disulfide + L-methionine + H2O = L-methionine (R)-S-oxide + [thioredoxin]-dithiol</text>
        <dbReference type="Rhea" id="RHEA:21260"/>
        <dbReference type="Rhea" id="RHEA-COMP:10698"/>
        <dbReference type="Rhea" id="RHEA-COMP:10700"/>
        <dbReference type="ChEBI" id="CHEBI:15377"/>
        <dbReference type="ChEBI" id="CHEBI:29950"/>
        <dbReference type="ChEBI" id="CHEBI:50058"/>
        <dbReference type="ChEBI" id="CHEBI:57844"/>
        <dbReference type="ChEBI" id="CHEBI:58773"/>
        <dbReference type="EC" id="1.8.4.14"/>
    </reaction>
</comment>
<feature type="transmembrane region" description="Helical" evidence="12">
    <location>
        <begin position="479"/>
        <end position="496"/>
    </location>
</feature>
<evidence type="ECO:0000259" key="13">
    <source>
        <dbReference type="PROSITE" id="PS51790"/>
    </source>
</evidence>
<dbReference type="PANTHER" id="PTHR13428">
    <property type="entry name" value="INNER NUCLEAR MEMBRANE PROTEIN MAN1 LEM DOMAIN CONTAINING PROTEIN"/>
    <property type="match status" value="1"/>
</dbReference>
<dbReference type="Gene3D" id="1.10.10.1180">
    <property type="entry name" value="MAN1, winged-helix domain"/>
    <property type="match status" value="1"/>
</dbReference>
<dbReference type="InterPro" id="IPR002579">
    <property type="entry name" value="Met_Sox_Rdtase_MsrB_dom"/>
</dbReference>
<dbReference type="AlphaFoldDB" id="A0A061IQZ3"/>
<dbReference type="GO" id="GO:0031490">
    <property type="term" value="F:chromatin DNA binding"/>
    <property type="evidence" value="ECO:0007669"/>
    <property type="project" value="TreeGrafter"/>
</dbReference>
<comment type="similarity">
    <text evidence="2">Belongs to the MsrB Met sulfoxide reductase family.</text>
</comment>
<sequence>MEPTPPAPLAAAEVTNSGHSGERRKPHSWWAARRPGALEAQPPPPALAPPGSDGAAEDGDEEVADGDERDPEAEEPLWASRAVNGSRLLPYSCREHYSDSEEEEEDDDDDVASGRQVSKDDSSLARHRPRRSHHSKPFSALTAKSGGGRLETSVQGGGGLTMNDRAAAAGSLDWSRTLEEAAAEPGGGCEPVDSSPVPRYRAGAKKLAPLLAPPVPDVDSSLESPTGSLLKTNNHIGGGAFGVDPPGVYSNSLPPGAAAASPAPPSLRINHANHTGSNHTYLKNAYGKPKLCEPEEELLQQFKREEVSPTGSFSAHYLSMFLLTAACLFFLILGLTYLGMRGTGVPEDGGLLKNPFDETFGKIQESERNLVMSTLYKLHDRLAQLAGDHECGSSSQRMLSVQEAASYLKDLDPAYEDVFNTSLLWIFKNGKDVGIRCIGYGPEEELTNITDVQFLQSTRPQMSFWCRFRRAFITVAHRLLLLCLGVVMVCVVLRYMKYRWTKEEEETRQMYDMVVKIIDVLRSHNEACQENKDLQPYMPIPHVRDSLIQPHDRKKMKKVWDRAVDFLAANESRVRTETRRIGGADFLVWRWIQPSASCDKILVIPSKVWQGQAFHLDRRNSPPNSLTPCLKIRNMFDPVMEIGDQWHLAIQEAILEKCSDNDGIVHIAVDKNSREGCVYVKCLSPEYAGKAFKALHGSWFDGKLVTVKYLRLDRYHHRFPQALTCNTPLKPSNKHMNSMSHLRLRTGLANSQGSKPKPLTQSDNLVLVFGSRKISEYTQQFLPLESPLLVTWGTFQMKSPSFCPWFCLWFVAEDITVMSAFNLLHLVTKSQPVALRACGLPSGSCRDKKNCKVVFSQQELRKRLTPLQYHVTQEKGTESAFEGEYTHHKDPGIYKCVVCGTPLFKSGVYIPSSQWKALDGTTDRLGENDFLGLLGRMGSKIHHWYPTSKPLWGGRAHYSDDGEKPYFRNYKTITRHYSRSETKFDSGSGWPSFHDVISSEAIEFTDDFSYGMHRVETSCSQCGAHLGHIFDDGPRPTGKRYCINSASLSFTPTDSSEAKGGGGRESSSPASADRAEL</sequence>
<feature type="region of interest" description="Disordered" evidence="11">
    <location>
        <begin position="1048"/>
        <end position="1077"/>
    </location>
</feature>
<evidence type="ECO:0000256" key="10">
    <source>
        <dbReference type="ARBA" id="ARBA00049261"/>
    </source>
</evidence>
<evidence type="ECO:0000256" key="3">
    <source>
        <dbReference type="ARBA" id="ARBA00012498"/>
    </source>
</evidence>
<dbReference type="CDD" id="cd12286">
    <property type="entry name" value="RRM_Man1"/>
    <property type="match status" value="1"/>
</dbReference>
<keyword evidence="9" id="KW-0539">Nucleus</keyword>
<feature type="compositionally biased region" description="Acidic residues" evidence="11">
    <location>
        <begin position="100"/>
        <end position="111"/>
    </location>
</feature>
<dbReference type="PANTHER" id="PTHR13428:SF10">
    <property type="entry name" value="INNER NUCLEAR MEMBRANE PROTEIN MAN1"/>
    <property type="match status" value="1"/>
</dbReference>
<evidence type="ECO:0000256" key="1">
    <source>
        <dbReference type="ARBA" id="ARBA00004540"/>
    </source>
</evidence>
<feature type="compositionally biased region" description="Gly residues" evidence="11">
    <location>
        <begin position="145"/>
        <end position="160"/>
    </location>
</feature>
<feature type="region of interest" description="Disordered" evidence="11">
    <location>
        <begin position="1"/>
        <end position="165"/>
    </location>
</feature>
<evidence type="ECO:0000256" key="6">
    <source>
        <dbReference type="ARBA" id="ARBA00022989"/>
    </source>
</evidence>
<keyword evidence="8 12" id="KW-0472">Membrane</keyword>
<dbReference type="FunFam" id="1.10.10.1180:FF:000001">
    <property type="entry name" value="inner nuclear membrane protein Man1"/>
    <property type="match status" value="1"/>
</dbReference>
<keyword evidence="4" id="KW-0597">Phosphoprotein</keyword>
<feature type="compositionally biased region" description="Acidic residues" evidence="11">
    <location>
        <begin position="55"/>
        <end position="75"/>
    </location>
</feature>
<dbReference type="EMBL" id="KE664204">
    <property type="protein sequence ID" value="ERE90191.1"/>
    <property type="molecule type" value="Genomic_DNA"/>
</dbReference>
<name>A0A061IQZ3_CRIGR</name>
<dbReference type="SUPFAM" id="SSF51316">
    <property type="entry name" value="Mss4-like"/>
    <property type="match status" value="2"/>
</dbReference>
<accession>A0A061IQZ3</accession>
<feature type="compositionally biased region" description="Basic residues" evidence="11">
    <location>
        <begin position="125"/>
        <end position="136"/>
    </location>
</feature>
<evidence type="ECO:0000256" key="8">
    <source>
        <dbReference type="ARBA" id="ARBA00023136"/>
    </source>
</evidence>